<organism evidence="3 4">
    <name type="scientific">Bodo saltans</name>
    <name type="common">Flagellated protozoan</name>
    <dbReference type="NCBI Taxonomy" id="75058"/>
    <lineage>
        <taxon>Eukaryota</taxon>
        <taxon>Discoba</taxon>
        <taxon>Euglenozoa</taxon>
        <taxon>Kinetoplastea</taxon>
        <taxon>Metakinetoplastina</taxon>
        <taxon>Eubodonida</taxon>
        <taxon>Bodonidae</taxon>
        <taxon>Bodo</taxon>
    </lineage>
</organism>
<feature type="compositionally biased region" description="Polar residues" evidence="1">
    <location>
        <begin position="63"/>
        <end position="73"/>
    </location>
</feature>
<protein>
    <recommendedName>
        <fullName evidence="2">Ataxin-10 domain-containing protein</fullName>
    </recommendedName>
</protein>
<feature type="compositionally biased region" description="Polar residues" evidence="1">
    <location>
        <begin position="120"/>
        <end position="135"/>
    </location>
</feature>
<gene>
    <name evidence="3" type="ORF">BSAL_01995</name>
</gene>
<evidence type="ECO:0000259" key="2">
    <source>
        <dbReference type="Pfam" id="PF09759"/>
    </source>
</evidence>
<accession>A0A0S4KKL7</accession>
<feature type="region of interest" description="Disordered" evidence="1">
    <location>
        <begin position="55"/>
        <end position="88"/>
    </location>
</feature>
<evidence type="ECO:0000313" key="4">
    <source>
        <dbReference type="Proteomes" id="UP000051952"/>
    </source>
</evidence>
<sequence length="351" mass="38794">MTRNASTLSLKDSDTHVMGEINQFLETVLSSAQLYDMELQKHCIKFQVEHASSKAAFQRRSRSPFNNSSTSGDENAPPKEHDEDDLPLLSPEMDHLQQTLKRMLDLSATVAAHVLRTTTQLNGSGSQSPLGGSFTSARQASPSPPSPSDSPSFASPESAGMASFRASSVDDISMDEAWMECGAHLMHCCVEIMGLVLIVHEGLRSELQLHLINNLSALRYIHDALSISKEHETSYYASGFRTNVMKLVANVSFENESTSESICRYRGDETSASLLSFILCSTKIDDDNPHLVEWAEFAIRNLMSSSEFGREEMMKMRAVSVDEGTRNLMKHSKVEHVLDVETGKVVTKKVS</sequence>
<dbReference type="AlphaFoldDB" id="A0A0S4KKL7"/>
<reference evidence="4" key="1">
    <citation type="submission" date="2015-09" db="EMBL/GenBank/DDBJ databases">
        <authorList>
            <consortium name="Pathogen Informatics"/>
        </authorList>
    </citation>
    <scope>NUCLEOTIDE SEQUENCE [LARGE SCALE GENOMIC DNA]</scope>
    <source>
        <strain evidence="4">Lake Konstanz</strain>
    </source>
</reference>
<evidence type="ECO:0000313" key="3">
    <source>
        <dbReference type="EMBL" id="CUI15011.1"/>
    </source>
</evidence>
<dbReference type="InterPro" id="IPR019156">
    <property type="entry name" value="Ataxin-10_domain"/>
</dbReference>
<dbReference type="Pfam" id="PF09759">
    <property type="entry name" value="Atx10homo_assoc"/>
    <property type="match status" value="1"/>
</dbReference>
<name>A0A0S4KKL7_BODSA</name>
<dbReference type="OMA" id="FKTECMR"/>
<feature type="compositionally biased region" description="Low complexity" evidence="1">
    <location>
        <begin position="149"/>
        <end position="159"/>
    </location>
</feature>
<dbReference type="OrthoDB" id="379794at2759"/>
<dbReference type="VEuPathDB" id="TriTrypDB:BSAL_01995"/>
<evidence type="ECO:0000256" key="1">
    <source>
        <dbReference type="SAM" id="MobiDB-lite"/>
    </source>
</evidence>
<feature type="domain" description="Ataxin-10" evidence="2">
    <location>
        <begin position="240"/>
        <end position="345"/>
    </location>
</feature>
<keyword evidence="4" id="KW-1185">Reference proteome</keyword>
<feature type="region of interest" description="Disordered" evidence="1">
    <location>
        <begin position="120"/>
        <end position="159"/>
    </location>
</feature>
<proteinExistence type="predicted"/>
<dbReference type="EMBL" id="CYKH01001743">
    <property type="protein sequence ID" value="CUI15011.1"/>
    <property type="molecule type" value="Genomic_DNA"/>
</dbReference>
<dbReference type="Proteomes" id="UP000051952">
    <property type="component" value="Unassembled WGS sequence"/>
</dbReference>